<reference evidence="6 7" key="1">
    <citation type="submission" date="2019-02" db="EMBL/GenBank/DDBJ databases">
        <title>Genome sequencing of the rare red list fungi Dentipellis fragilis.</title>
        <authorList>
            <person name="Buettner E."/>
            <person name="Kellner H."/>
        </authorList>
    </citation>
    <scope>NUCLEOTIDE SEQUENCE [LARGE SCALE GENOMIC DNA]</scope>
    <source>
        <strain evidence="6 7">DSM 105465</strain>
    </source>
</reference>
<evidence type="ECO:0000256" key="4">
    <source>
        <dbReference type="ARBA" id="ARBA00022857"/>
    </source>
</evidence>
<dbReference type="InterPro" id="IPR000960">
    <property type="entry name" value="Flavin_mOase"/>
</dbReference>
<dbReference type="STRING" id="205917.A0A4Y9Z9I6"/>
<evidence type="ECO:0000313" key="6">
    <source>
        <dbReference type="EMBL" id="TFY70800.1"/>
    </source>
</evidence>
<dbReference type="AlphaFoldDB" id="A0A4Y9Z9I6"/>
<evidence type="ECO:0000256" key="5">
    <source>
        <dbReference type="ARBA" id="ARBA00023002"/>
    </source>
</evidence>
<dbReference type="GO" id="GO:0004499">
    <property type="term" value="F:N,N-dimethylaniline monooxygenase activity"/>
    <property type="evidence" value="ECO:0007669"/>
    <property type="project" value="InterPro"/>
</dbReference>
<protein>
    <recommendedName>
        <fullName evidence="8">FAD/NAD(P)-binding domain-containing protein</fullName>
    </recommendedName>
</protein>
<dbReference type="GO" id="GO:0050660">
    <property type="term" value="F:flavin adenine dinucleotide binding"/>
    <property type="evidence" value="ECO:0007669"/>
    <property type="project" value="InterPro"/>
</dbReference>
<dbReference type="SUPFAM" id="SSF51905">
    <property type="entry name" value="FAD/NAD(P)-binding domain"/>
    <property type="match status" value="1"/>
</dbReference>
<dbReference type="Gene3D" id="3.50.50.60">
    <property type="entry name" value="FAD/NAD(P)-binding domain"/>
    <property type="match status" value="2"/>
</dbReference>
<dbReference type="EMBL" id="SEOQ01000082">
    <property type="protein sequence ID" value="TFY70800.1"/>
    <property type="molecule type" value="Genomic_DNA"/>
</dbReference>
<accession>A0A4Y9Z9I6</accession>
<dbReference type="PANTHER" id="PTHR23023">
    <property type="entry name" value="DIMETHYLANILINE MONOOXYGENASE"/>
    <property type="match status" value="1"/>
</dbReference>
<evidence type="ECO:0000256" key="3">
    <source>
        <dbReference type="ARBA" id="ARBA00022827"/>
    </source>
</evidence>
<proteinExistence type="inferred from homology"/>
<evidence type="ECO:0000256" key="1">
    <source>
        <dbReference type="ARBA" id="ARBA00009183"/>
    </source>
</evidence>
<dbReference type="OrthoDB" id="66881at2759"/>
<keyword evidence="7" id="KW-1185">Reference proteome</keyword>
<dbReference type="InterPro" id="IPR050346">
    <property type="entry name" value="FMO-like"/>
</dbReference>
<dbReference type="InterPro" id="IPR036188">
    <property type="entry name" value="FAD/NAD-bd_sf"/>
</dbReference>
<name>A0A4Y9Z9I6_9AGAM</name>
<keyword evidence="5" id="KW-0560">Oxidoreductase</keyword>
<gene>
    <name evidence="6" type="ORF">EVG20_g2212</name>
</gene>
<evidence type="ECO:0000313" key="7">
    <source>
        <dbReference type="Proteomes" id="UP000298327"/>
    </source>
</evidence>
<sequence>MAPDSLGTSNAAPAAAQKRILIIGAGPVGLGTLKVFADTPEVQAGTWSLITYEARDDIGGIWLPAPAEGNPPLTALYDSLFTNLPHQIMAYPSFPFPPETPLYPSAPIIRDYLSAYTTKFGLRRYIRFNSRVAEARWDANAWQVRLASGETSAFDFVVVANGHYRTPRYPNTPGLQAWLDSGRAIHSAWYRRPRELAAHHKVVVVGNGPSALDISAELRSVAQVVHSIPPGPVIAGNFGYAPDAEGYTKKGRIAEYRENGEVLFEDGTVETGVDFAVVGTGYKIDLSFLPQVVEGLPPRAPALPEHLHNSTFHIYPLAKHLFPLQKDFPAHTLAFPGLPFRVSPFALSEEQALALVRVVEEPAALDVQEEARKIVKRYGEIAKLGGSDDPEVVARWWFVFEQKEPFEYRKELHEFAKPGSVWEANEKEVELWLRKIELRGGQQEWDDLSFKLLKRYDEGDLKVETLREA</sequence>
<keyword evidence="2" id="KW-0285">Flavoprotein</keyword>
<organism evidence="6 7">
    <name type="scientific">Dentipellis fragilis</name>
    <dbReference type="NCBI Taxonomy" id="205917"/>
    <lineage>
        <taxon>Eukaryota</taxon>
        <taxon>Fungi</taxon>
        <taxon>Dikarya</taxon>
        <taxon>Basidiomycota</taxon>
        <taxon>Agaricomycotina</taxon>
        <taxon>Agaricomycetes</taxon>
        <taxon>Russulales</taxon>
        <taxon>Hericiaceae</taxon>
        <taxon>Dentipellis</taxon>
    </lineage>
</organism>
<dbReference type="Pfam" id="PF00743">
    <property type="entry name" value="FMO-like"/>
    <property type="match status" value="1"/>
</dbReference>
<dbReference type="GO" id="GO:0050661">
    <property type="term" value="F:NADP binding"/>
    <property type="evidence" value="ECO:0007669"/>
    <property type="project" value="InterPro"/>
</dbReference>
<dbReference type="PRINTS" id="PR00370">
    <property type="entry name" value="FMOXYGENASE"/>
</dbReference>
<keyword evidence="4" id="KW-0521">NADP</keyword>
<comment type="similarity">
    <text evidence="1">Belongs to the FMO family.</text>
</comment>
<evidence type="ECO:0000256" key="2">
    <source>
        <dbReference type="ARBA" id="ARBA00022630"/>
    </source>
</evidence>
<evidence type="ECO:0008006" key="8">
    <source>
        <dbReference type="Google" id="ProtNLM"/>
    </source>
</evidence>
<comment type="caution">
    <text evidence="6">The sequence shown here is derived from an EMBL/GenBank/DDBJ whole genome shotgun (WGS) entry which is preliminary data.</text>
</comment>
<keyword evidence="3" id="KW-0274">FAD</keyword>
<dbReference type="Proteomes" id="UP000298327">
    <property type="component" value="Unassembled WGS sequence"/>
</dbReference>
<dbReference type="InterPro" id="IPR020946">
    <property type="entry name" value="Flavin_mOase-like"/>
</dbReference>